<evidence type="ECO:0000256" key="1">
    <source>
        <dbReference type="SAM" id="MobiDB-lite"/>
    </source>
</evidence>
<feature type="compositionally biased region" description="Basic and acidic residues" evidence="1">
    <location>
        <begin position="704"/>
        <end position="738"/>
    </location>
</feature>
<feature type="compositionally biased region" description="Polar residues" evidence="1">
    <location>
        <begin position="393"/>
        <end position="412"/>
    </location>
</feature>
<feature type="compositionally biased region" description="Polar residues" evidence="1">
    <location>
        <begin position="565"/>
        <end position="575"/>
    </location>
</feature>
<dbReference type="EMBL" id="CAJVCH010571755">
    <property type="protein sequence ID" value="CAG7838422.1"/>
    <property type="molecule type" value="Genomic_DNA"/>
</dbReference>
<protein>
    <submittedName>
        <fullName evidence="2">Uncharacterized protein</fullName>
    </submittedName>
</protein>
<feature type="compositionally biased region" description="Low complexity" evidence="1">
    <location>
        <begin position="789"/>
        <end position="801"/>
    </location>
</feature>
<feature type="compositionally biased region" description="Polar residues" evidence="1">
    <location>
        <begin position="591"/>
        <end position="601"/>
    </location>
</feature>
<feature type="compositionally biased region" description="Basic and acidic residues" evidence="1">
    <location>
        <begin position="576"/>
        <end position="590"/>
    </location>
</feature>
<proteinExistence type="predicted"/>
<feature type="region of interest" description="Disordered" evidence="1">
    <location>
        <begin position="360"/>
        <end position="437"/>
    </location>
</feature>
<feature type="compositionally biased region" description="Basic and acidic residues" evidence="1">
    <location>
        <begin position="497"/>
        <end position="509"/>
    </location>
</feature>
<feature type="region of interest" description="Disordered" evidence="1">
    <location>
        <begin position="100"/>
        <end position="148"/>
    </location>
</feature>
<feature type="compositionally biased region" description="Polar residues" evidence="1">
    <location>
        <begin position="813"/>
        <end position="825"/>
    </location>
</feature>
<feature type="compositionally biased region" description="Basic and acidic residues" evidence="1">
    <location>
        <begin position="23"/>
        <end position="50"/>
    </location>
</feature>
<feature type="compositionally biased region" description="Basic and acidic residues" evidence="1">
    <location>
        <begin position="133"/>
        <end position="148"/>
    </location>
</feature>
<evidence type="ECO:0000313" key="3">
    <source>
        <dbReference type="Proteomes" id="UP000708208"/>
    </source>
</evidence>
<comment type="caution">
    <text evidence="2">The sequence shown here is derived from an EMBL/GenBank/DDBJ whole genome shotgun (WGS) entry which is preliminary data.</text>
</comment>
<feature type="compositionally biased region" description="Polar residues" evidence="1">
    <location>
        <begin position="225"/>
        <end position="234"/>
    </location>
</feature>
<feature type="compositionally biased region" description="Basic residues" evidence="1">
    <location>
        <begin position="844"/>
        <end position="861"/>
    </location>
</feature>
<dbReference type="AlphaFoldDB" id="A0A8J2Q2N9"/>
<feature type="region of interest" description="Disordered" evidence="1">
    <location>
        <begin position="558"/>
        <end position="871"/>
    </location>
</feature>
<feature type="compositionally biased region" description="Polar residues" evidence="1">
    <location>
        <begin position="122"/>
        <end position="132"/>
    </location>
</feature>
<dbReference type="Proteomes" id="UP000708208">
    <property type="component" value="Unassembled WGS sequence"/>
</dbReference>
<name>A0A8J2Q2N9_9HEXA</name>
<sequence length="1004" mass="115514">MASPCGDTYQNSGRRVAYGDGYADTRHLREQPGNGDREVHKSIYDSRHSVPSEYETNLQSRPPQPLDPNSKFGHTYRNGRISYFNQERNEAKNLSSKFLIYGGSQNPSNEDFHRDNAYYRNPQPSQSFPHASSESRERLKDNLDSRPKNATESFWTIYQENPNSTQTTYSKDGKFYPERANHINRPEDPHFYEDLLKQYKSKEEKERLPKPPHHEEDDPDRYDFPTTNNKTTARAPNAVIHGWPNRWNDRRFLEMARRFPPPSSHNFSPRQIKMNRAFPSNSSYNSGSRPSLMDWISSSSRNSLVDQMYLNSASKNSLNSQPNNGPHNSNNSFLSPAKVQNWKHGHQLCPNPSDTITKYRDTTFDDSTKHDQHYSNIAPDSPYGDGSRDPSSRKSQSLLFSPSSNGSRQIQVVNPPRNRPTNTYFPAQTSETHASFKNPLELTRKFHTNQAPMEIPIIPRLTESQASYQNPHEPRKLPLGYPDKNTSHFVRSSLTSMRRDQRNNDEQEKSFPPSHPPPSRLLHDPKSNYSLNPVQSAMLEFTRSRSEMAKRAYQSNYNNISSSSTTALPPQVQQHPSEERGAGSSPRHDTINNNRDTSNLSFLERKQDQAENHFSREPSSSSRLHIPRNASGDYDNNREWHQQNYFPRDSKEKNFDRFNTSPHQPPPLMNSTRQEGEVEEDAGSRGRYPPWNSPERIYLSNESTPRKCCENNHERSPGPAQHERNERMKQEEDRESKNYSRSQVTTESLERHSGNPLRTNISVRANLSTKTTMNAEAKCQNSSREETPSSKTLKTSTGTGTRLIRHPELRPAETSSNRPPTSTPFRQRMSFRDDNYRGESVKPSRSKQVGRLKPILKRPRSQRNQTNPQPIEDSLKYVPLKIMLFCKKGIMSIPSPSDVVPNSNSFSRPTELITPKKGSSLASGDQRRHRFTVSMDGFFDEDIYFFMDKSKTKLVVEGRRPKRENINAKRLVETIELPKGLSPDNLRVARDFKGILHFEEAWVF</sequence>
<feature type="compositionally biased region" description="Basic and acidic residues" evidence="1">
    <location>
        <begin position="603"/>
        <end position="616"/>
    </location>
</feature>
<feature type="compositionally biased region" description="Polar residues" evidence="1">
    <location>
        <begin position="419"/>
        <end position="435"/>
    </location>
</feature>
<feature type="compositionally biased region" description="Basic and acidic residues" evidence="1">
    <location>
        <begin position="360"/>
        <end position="373"/>
    </location>
</feature>
<feature type="compositionally biased region" description="Basic and acidic residues" evidence="1">
    <location>
        <begin position="830"/>
        <end position="842"/>
    </location>
</feature>
<feature type="compositionally biased region" description="Polar residues" evidence="1">
    <location>
        <begin position="314"/>
        <end position="334"/>
    </location>
</feature>
<feature type="region of interest" description="Disordered" evidence="1">
    <location>
        <begin position="467"/>
        <end position="530"/>
    </location>
</feature>
<evidence type="ECO:0000313" key="2">
    <source>
        <dbReference type="EMBL" id="CAG7838422.1"/>
    </source>
</evidence>
<gene>
    <name evidence="2" type="ORF">AFUS01_LOCUS47397</name>
</gene>
<feature type="compositionally biased region" description="Polar residues" evidence="1">
    <location>
        <begin position="756"/>
        <end position="782"/>
    </location>
</feature>
<organism evidence="2 3">
    <name type="scientific">Allacma fusca</name>
    <dbReference type="NCBI Taxonomy" id="39272"/>
    <lineage>
        <taxon>Eukaryota</taxon>
        <taxon>Metazoa</taxon>
        <taxon>Ecdysozoa</taxon>
        <taxon>Arthropoda</taxon>
        <taxon>Hexapoda</taxon>
        <taxon>Collembola</taxon>
        <taxon>Symphypleona</taxon>
        <taxon>Sminthuridae</taxon>
        <taxon>Allacma</taxon>
    </lineage>
</organism>
<feature type="compositionally biased region" description="Basic and acidic residues" evidence="1">
    <location>
        <begin position="202"/>
        <end position="216"/>
    </location>
</feature>
<feature type="region of interest" description="Disordered" evidence="1">
    <location>
        <begin position="202"/>
        <end position="234"/>
    </location>
</feature>
<feature type="compositionally biased region" description="Polar residues" evidence="1">
    <location>
        <begin position="487"/>
        <end position="496"/>
    </location>
</feature>
<reference evidence="2" key="1">
    <citation type="submission" date="2021-06" db="EMBL/GenBank/DDBJ databases">
        <authorList>
            <person name="Hodson N. C."/>
            <person name="Mongue J. A."/>
            <person name="Jaron S. K."/>
        </authorList>
    </citation>
    <scope>NUCLEOTIDE SEQUENCE</scope>
</reference>
<keyword evidence="3" id="KW-1185">Reference proteome</keyword>
<accession>A0A8J2Q2N9</accession>
<feature type="region of interest" description="Disordered" evidence="1">
    <location>
        <begin position="1"/>
        <end position="79"/>
    </location>
</feature>
<feature type="region of interest" description="Disordered" evidence="1">
    <location>
        <begin position="314"/>
        <end position="335"/>
    </location>
</feature>